<name>A0A7V4DEC3_9BACT</name>
<organism evidence="2">
    <name type="scientific">Candidatus Caldatribacterium californiense</name>
    <dbReference type="NCBI Taxonomy" id="1454726"/>
    <lineage>
        <taxon>Bacteria</taxon>
        <taxon>Pseudomonadati</taxon>
        <taxon>Atribacterota</taxon>
        <taxon>Atribacteria</taxon>
        <taxon>Atribacterales</taxon>
        <taxon>Candidatus Caldatribacteriaceae</taxon>
        <taxon>Candidatus Caldatribacterium</taxon>
    </lineage>
</organism>
<comment type="caution">
    <text evidence="2">The sequence shown here is derived from an EMBL/GenBank/DDBJ whole genome shotgun (WGS) entry which is preliminary data.</text>
</comment>
<proteinExistence type="predicted"/>
<evidence type="ECO:0000313" key="2">
    <source>
        <dbReference type="EMBL" id="HGI31076.1"/>
    </source>
</evidence>
<gene>
    <name evidence="2" type="ORF">ENV30_07215</name>
</gene>
<dbReference type="EMBL" id="DTFV01000104">
    <property type="protein sequence ID" value="HGI31076.1"/>
    <property type="molecule type" value="Genomic_DNA"/>
</dbReference>
<evidence type="ECO:0008006" key="3">
    <source>
        <dbReference type="Google" id="ProtNLM"/>
    </source>
</evidence>
<protein>
    <recommendedName>
        <fullName evidence="3">DUF2271 domain-containing protein</fullName>
    </recommendedName>
</protein>
<sequence>MRRLLLCMLLGFLCAGCAFGEQPQWGEAGKTVTFRITCKENLDPNLVYRVAVDTDGNALTGPSNDPGEWTGLYVLEWRNGTPRLLRPDGTQAYIPVGSFFGQTAEATVNLEDFGNPGQLEVMVVVEDGGGNVVDALRTFFTVRLKYQRFVERGDEEGDAKDPSGDLLRVSVEVSF</sequence>
<accession>A0A7V4DEC3</accession>
<dbReference type="AlphaFoldDB" id="A0A7V4DEC3"/>
<feature type="signal peptide" evidence="1">
    <location>
        <begin position="1"/>
        <end position="20"/>
    </location>
</feature>
<feature type="chain" id="PRO_5030773921" description="DUF2271 domain-containing protein" evidence="1">
    <location>
        <begin position="21"/>
        <end position="175"/>
    </location>
</feature>
<keyword evidence="1" id="KW-0732">Signal</keyword>
<reference evidence="2" key="1">
    <citation type="journal article" date="2020" name="mSystems">
        <title>Genome- and Community-Level Interaction Insights into Carbon Utilization and Element Cycling Functions of Hydrothermarchaeota in Hydrothermal Sediment.</title>
        <authorList>
            <person name="Zhou Z."/>
            <person name="Liu Y."/>
            <person name="Xu W."/>
            <person name="Pan J."/>
            <person name="Luo Z.H."/>
            <person name="Li M."/>
        </authorList>
    </citation>
    <scope>NUCLEOTIDE SEQUENCE [LARGE SCALE GENOMIC DNA]</scope>
    <source>
        <strain evidence="2">SpSt-747</strain>
    </source>
</reference>
<evidence type="ECO:0000256" key="1">
    <source>
        <dbReference type="SAM" id="SignalP"/>
    </source>
</evidence>